<feature type="region of interest" description="Disordered" evidence="11">
    <location>
        <begin position="144"/>
        <end position="169"/>
    </location>
</feature>
<dbReference type="EMBL" id="MHIF01000051">
    <property type="protein sequence ID" value="OGY46969.1"/>
    <property type="molecule type" value="Genomic_DNA"/>
</dbReference>
<comment type="subunit">
    <text evidence="7 9">Part of the 50S ribosomal subunit.</text>
</comment>
<name>A0A1G1Y3Q9_9BACT</name>
<dbReference type="GO" id="GO:0003735">
    <property type="term" value="F:structural constituent of ribosome"/>
    <property type="evidence" value="ECO:0007669"/>
    <property type="project" value="InterPro"/>
</dbReference>
<dbReference type="Gene3D" id="3.90.470.10">
    <property type="entry name" value="Ribosomal protein L22/L17"/>
    <property type="match status" value="1"/>
</dbReference>
<reference evidence="12 13" key="1">
    <citation type="journal article" date="2016" name="Nat. Commun.">
        <title>Thousands of microbial genomes shed light on interconnected biogeochemical processes in an aquifer system.</title>
        <authorList>
            <person name="Anantharaman K."/>
            <person name="Brown C.T."/>
            <person name="Hug L.A."/>
            <person name="Sharon I."/>
            <person name="Castelle C.J."/>
            <person name="Probst A.J."/>
            <person name="Thomas B.C."/>
            <person name="Singh A."/>
            <person name="Wilkins M.J."/>
            <person name="Karaoz U."/>
            <person name="Brodie E.L."/>
            <person name="Williams K.H."/>
            <person name="Hubbard S.S."/>
            <person name="Banfield J.F."/>
        </authorList>
    </citation>
    <scope>NUCLEOTIDE SEQUENCE [LARGE SCALE GENOMIC DNA]</scope>
</reference>
<dbReference type="GO" id="GO:0019843">
    <property type="term" value="F:rRNA binding"/>
    <property type="evidence" value="ECO:0007669"/>
    <property type="project" value="UniProtKB-UniRule"/>
</dbReference>
<dbReference type="GO" id="GO:0006412">
    <property type="term" value="P:translation"/>
    <property type="evidence" value="ECO:0007669"/>
    <property type="project" value="UniProtKB-UniRule"/>
</dbReference>
<evidence type="ECO:0000256" key="1">
    <source>
        <dbReference type="ARBA" id="ARBA00009451"/>
    </source>
</evidence>
<evidence type="ECO:0000256" key="2">
    <source>
        <dbReference type="ARBA" id="ARBA00022730"/>
    </source>
</evidence>
<dbReference type="InterPro" id="IPR036394">
    <property type="entry name" value="Ribosomal_uL22_sf"/>
</dbReference>
<keyword evidence="4 7" id="KW-0689">Ribosomal protein</keyword>
<comment type="function">
    <text evidence="7 10">This protein binds specifically to 23S rRNA; its binding is stimulated by other ribosomal proteins, e.g., L4, L17, and L20. It is important during the early stages of 50S assembly. It makes multiple contacts with different domains of the 23S rRNA in the assembled 50S subunit and ribosome.</text>
</comment>
<comment type="similarity">
    <text evidence="1 7 8">Belongs to the universal ribosomal protein uL22 family.</text>
</comment>
<dbReference type="InterPro" id="IPR001063">
    <property type="entry name" value="Ribosomal_uL22"/>
</dbReference>
<organism evidence="12 13">
    <name type="scientific">Candidatus Buchananbacteria bacterium RIFCSPHIGHO2_01_FULL_46_12</name>
    <dbReference type="NCBI Taxonomy" id="1797536"/>
    <lineage>
        <taxon>Bacteria</taxon>
        <taxon>Candidatus Buchananiibacteriota</taxon>
    </lineage>
</organism>
<evidence type="ECO:0000256" key="8">
    <source>
        <dbReference type="RuleBase" id="RU004005"/>
    </source>
</evidence>
<dbReference type="GO" id="GO:0022625">
    <property type="term" value="C:cytosolic large ribosomal subunit"/>
    <property type="evidence" value="ECO:0007669"/>
    <property type="project" value="TreeGrafter"/>
</dbReference>
<dbReference type="HAMAP" id="MF_01331_B">
    <property type="entry name" value="Ribosomal_uL22_B"/>
    <property type="match status" value="1"/>
</dbReference>
<comment type="caution">
    <text evidence="12">The sequence shown here is derived from an EMBL/GenBank/DDBJ whole genome shotgun (WGS) entry which is preliminary data.</text>
</comment>
<dbReference type="NCBIfam" id="TIGR01044">
    <property type="entry name" value="rplV_bact"/>
    <property type="match status" value="1"/>
</dbReference>
<dbReference type="Pfam" id="PF00237">
    <property type="entry name" value="Ribosomal_L22"/>
    <property type="match status" value="1"/>
</dbReference>
<evidence type="ECO:0000256" key="11">
    <source>
        <dbReference type="SAM" id="MobiDB-lite"/>
    </source>
</evidence>
<dbReference type="PROSITE" id="PS00464">
    <property type="entry name" value="RIBOSOMAL_L22"/>
    <property type="match status" value="1"/>
</dbReference>
<protein>
    <recommendedName>
        <fullName evidence="6 7">Large ribosomal subunit protein uL22</fullName>
    </recommendedName>
</protein>
<evidence type="ECO:0000256" key="9">
    <source>
        <dbReference type="RuleBase" id="RU004006"/>
    </source>
</evidence>
<keyword evidence="2 7" id="KW-0699">rRNA-binding</keyword>
<dbReference type="PANTHER" id="PTHR13501">
    <property type="entry name" value="CHLOROPLAST 50S RIBOSOMAL PROTEIN L22-RELATED"/>
    <property type="match status" value="1"/>
</dbReference>
<comment type="function">
    <text evidence="7">The globular domain of the protein is located near the polypeptide exit tunnel on the outside of the subunit, while an extended beta-hairpin is found that lines the wall of the exit tunnel in the center of the 70S ribosome.</text>
</comment>
<evidence type="ECO:0000313" key="12">
    <source>
        <dbReference type="EMBL" id="OGY46969.1"/>
    </source>
</evidence>
<dbReference type="PANTHER" id="PTHR13501:SF8">
    <property type="entry name" value="LARGE RIBOSOMAL SUBUNIT PROTEIN UL22M"/>
    <property type="match status" value="1"/>
</dbReference>
<dbReference type="AlphaFoldDB" id="A0A1G1Y3Q9"/>
<evidence type="ECO:0000256" key="5">
    <source>
        <dbReference type="ARBA" id="ARBA00023274"/>
    </source>
</evidence>
<keyword evidence="5 7" id="KW-0687">Ribonucleoprotein</keyword>
<dbReference type="InterPro" id="IPR047867">
    <property type="entry name" value="Ribosomal_uL22_bac/org-type"/>
</dbReference>
<sequence length="180" mass="19738">MTEVWASARFVHISPKKVRLVINQLKGLTALAALDLLRFTRKSSVLPVAKLINSALANAEHNFQIDKDDLFIKKFLVNAGPVIKRFRPRAHGRAAAIRKGTSHIELVLGVPPGAKIKIAEIKEVKAPGAKIVKPDEIKKEPLKITSQAKSDTGSPRFAGEAGKKEKSRGFLKGFFQRKTG</sequence>
<evidence type="ECO:0000256" key="6">
    <source>
        <dbReference type="ARBA" id="ARBA00035207"/>
    </source>
</evidence>
<dbReference type="InterPro" id="IPR005727">
    <property type="entry name" value="Ribosomal_uL22_bac/chlpt-type"/>
</dbReference>
<evidence type="ECO:0000256" key="10">
    <source>
        <dbReference type="RuleBase" id="RU004008"/>
    </source>
</evidence>
<feature type="compositionally biased region" description="Polar residues" evidence="11">
    <location>
        <begin position="144"/>
        <end position="153"/>
    </location>
</feature>
<evidence type="ECO:0000256" key="4">
    <source>
        <dbReference type="ARBA" id="ARBA00022980"/>
    </source>
</evidence>
<evidence type="ECO:0000256" key="7">
    <source>
        <dbReference type="HAMAP-Rule" id="MF_01331"/>
    </source>
</evidence>
<dbReference type="Proteomes" id="UP000178432">
    <property type="component" value="Unassembled WGS sequence"/>
</dbReference>
<evidence type="ECO:0000313" key="13">
    <source>
        <dbReference type="Proteomes" id="UP000178432"/>
    </source>
</evidence>
<accession>A0A1G1Y3Q9</accession>
<evidence type="ECO:0000256" key="3">
    <source>
        <dbReference type="ARBA" id="ARBA00022884"/>
    </source>
</evidence>
<gene>
    <name evidence="7" type="primary">rplV</name>
    <name evidence="12" type="ORF">A2663_01240</name>
</gene>
<proteinExistence type="inferred from homology"/>
<dbReference type="CDD" id="cd00336">
    <property type="entry name" value="Ribosomal_L22"/>
    <property type="match status" value="1"/>
</dbReference>
<keyword evidence="3 7" id="KW-0694">RNA-binding</keyword>
<dbReference type="InterPro" id="IPR018260">
    <property type="entry name" value="Ribosomal_uL22_CS"/>
</dbReference>
<dbReference type="SUPFAM" id="SSF54843">
    <property type="entry name" value="Ribosomal protein L22"/>
    <property type="match status" value="1"/>
</dbReference>